<keyword evidence="5 10" id="KW-0808">Transferase</keyword>
<dbReference type="HOGENOM" id="CLU_015846_11_0_9"/>
<dbReference type="RefSeq" id="WP_007959266.1">
    <property type="nucleotide sequence ID" value="NZ_CP010978.1"/>
</dbReference>
<dbReference type="UniPathway" id="UPA00078"/>
<gene>
    <name evidence="12" type="ORF">JBW_00790</name>
</gene>
<proteinExistence type="inferred from homology"/>
<dbReference type="GO" id="GO:0009102">
    <property type="term" value="P:biotin biosynthetic process"/>
    <property type="evidence" value="ECO:0007669"/>
    <property type="project" value="UniProtKB-UniRule"/>
</dbReference>
<dbReference type="GO" id="GO:0008710">
    <property type="term" value="F:8-amino-7-oxononanoate synthase activity"/>
    <property type="evidence" value="ECO:0007669"/>
    <property type="project" value="UniProtKB-UniRule"/>
</dbReference>
<keyword evidence="12" id="KW-0012">Acyltransferase</keyword>
<dbReference type="Proteomes" id="UP000005361">
    <property type="component" value="Chromosome"/>
</dbReference>
<evidence type="ECO:0000256" key="3">
    <source>
        <dbReference type="ARBA" id="ARBA00010008"/>
    </source>
</evidence>
<evidence type="ECO:0000259" key="11">
    <source>
        <dbReference type="Pfam" id="PF00155"/>
    </source>
</evidence>
<dbReference type="InterPro" id="IPR015421">
    <property type="entry name" value="PyrdxlP-dep_Trfase_major"/>
</dbReference>
<dbReference type="InterPro" id="IPR050087">
    <property type="entry name" value="AON_synthase_class-II"/>
</dbReference>
<dbReference type="PANTHER" id="PTHR13693">
    <property type="entry name" value="CLASS II AMINOTRANSFERASE/8-AMINO-7-OXONONANOATE SYNTHASE"/>
    <property type="match status" value="1"/>
</dbReference>
<dbReference type="Gene3D" id="3.40.640.10">
    <property type="entry name" value="Type I PLP-dependent aspartate aminotransferase-like (Major domain)"/>
    <property type="match status" value="1"/>
</dbReference>
<dbReference type="InterPro" id="IPR001917">
    <property type="entry name" value="Aminotrans_II_pyridoxalP_BS"/>
</dbReference>
<dbReference type="InterPro" id="IPR015424">
    <property type="entry name" value="PyrdxlP-dep_Trfase"/>
</dbReference>
<evidence type="ECO:0000256" key="8">
    <source>
        <dbReference type="ARBA" id="ARBA00047715"/>
    </source>
</evidence>
<feature type="domain" description="Aminotransferase class I/classII large" evidence="11">
    <location>
        <begin position="38"/>
        <end position="378"/>
    </location>
</feature>
<dbReference type="FunFam" id="3.40.640.10:FF:000006">
    <property type="entry name" value="5-aminolevulinate synthase, mitochondrial"/>
    <property type="match status" value="1"/>
</dbReference>
<dbReference type="SUPFAM" id="SSF53383">
    <property type="entry name" value="PLP-dependent transferases"/>
    <property type="match status" value="1"/>
</dbReference>
<evidence type="ECO:0000256" key="1">
    <source>
        <dbReference type="ARBA" id="ARBA00001933"/>
    </source>
</evidence>
<dbReference type="AlphaFoldDB" id="I9NPA2"/>
<evidence type="ECO:0000256" key="7">
    <source>
        <dbReference type="ARBA" id="ARBA00022898"/>
    </source>
</evidence>
<comment type="subunit">
    <text evidence="4 10">Homodimer.</text>
</comment>
<dbReference type="EMBL" id="CP010978">
    <property type="protein sequence ID" value="AJQ26142.1"/>
    <property type="molecule type" value="Genomic_DNA"/>
</dbReference>
<evidence type="ECO:0000256" key="6">
    <source>
        <dbReference type="ARBA" id="ARBA00022756"/>
    </source>
</evidence>
<comment type="pathway">
    <text evidence="2 10">Cofactor biosynthesis; biotin biosynthesis.</text>
</comment>
<evidence type="ECO:0000313" key="12">
    <source>
        <dbReference type="EMBL" id="AJQ26142.1"/>
    </source>
</evidence>
<reference evidence="12 13" key="1">
    <citation type="journal article" date="2015" name="Genome Announc.">
        <title>Complete Genome Sequence of Pelosinus fermentans JBW45, a Member of a Remarkably Competitive Group of Negativicutes in the Firmicutes Phylum.</title>
        <authorList>
            <person name="De Leon K.B."/>
            <person name="Utturkar S.M."/>
            <person name="Camilleri L.B."/>
            <person name="Elias D.A."/>
            <person name="Arkin A.P."/>
            <person name="Fields M.W."/>
            <person name="Brown S.D."/>
            <person name="Wall J.D."/>
        </authorList>
    </citation>
    <scope>NUCLEOTIDE SEQUENCE [LARGE SCALE GENOMIC DNA]</scope>
    <source>
        <strain evidence="12 13">JBW45</strain>
    </source>
</reference>
<name>I9NPA2_9FIRM</name>
<evidence type="ECO:0000256" key="4">
    <source>
        <dbReference type="ARBA" id="ARBA00011738"/>
    </source>
</evidence>
<dbReference type="GO" id="GO:0030170">
    <property type="term" value="F:pyridoxal phosphate binding"/>
    <property type="evidence" value="ECO:0007669"/>
    <property type="project" value="InterPro"/>
</dbReference>
<dbReference type="STRING" id="1192197.JBW_00790"/>
<dbReference type="Gene3D" id="3.90.1150.10">
    <property type="entry name" value="Aspartate Aminotransferase, domain 1"/>
    <property type="match status" value="1"/>
</dbReference>
<evidence type="ECO:0000313" key="13">
    <source>
        <dbReference type="Proteomes" id="UP000005361"/>
    </source>
</evidence>
<comment type="cofactor">
    <cofactor evidence="1 9 10">
        <name>pyridoxal 5'-phosphate</name>
        <dbReference type="ChEBI" id="CHEBI:597326"/>
    </cofactor>
</comment>
<dbReference type="InterPro" id="IPR004839">
    <property type="entry name" value="Aminotransferase_I/II_large"/>
</dbReference>
<comment type="similarity">
    <text evidence="3 10">Belongs to the class-II pyridoxal-phosphate-dependent aminotransferase family. BioF subfamily.</text>
</comment>
<evidence type="ECO:0000256" key="2">
    <source>
        <dbReference type="ARBA" id="ARBA00004746"/>
    </source>
</evidence>
<comment type="function">
    <text evidence="10">Catalyzes the decarboxylative condensation of pimeloyl-[acyl-carrier protein] and L-alanine to produce 8-amino-7-oxononanoate (AON), [acyl-carrier protein], and carbon dioxide.</text>
</comment>
<organism evidence="12 13">
    <name type="scientific">Pelosinus fermentans JBW45</name>
    <dbReference type="NCBI Taxonomy" id="1192197"/>
    <lineage>
        <taxon>Bacteria</taxon>
        <taxon>Bacillati</taxon>
        <taxon>Bacillota</taxon>
        <taxon>Negativicutes</taxon>
        <taxon>Selenomonadales</taxon>
        <taxon>Sporomusaceae</taxon>
        <taxon>Pelosinus</taxon>
    </lineage>
</organism>
<evidence type="ECO:0000256" key="10">
    <source>
        <dbReference type="RuleBase" id="RU003693"/>
    </source>
</evidence>
<dbReference type="InterPro" id="IPR015422">
    <property type="entry name" value="PyrdxlP-dep_Trfase_small"/>
</dbReference>
<dbReference type="OrthoDB" id="9807157at2"/>
<evidence type="ECO:0000256" key="9">
    <source>
        <dbReference type="PIRSR" id="PIRSR604723-51"/>
    </source>
</evidence>
<sequence length="388" mass="41414">MEFCKTYLLKVQEQNLYRNPVSYRFLDAVHVELEGKSYLSLSTNNYLGLTHSSAVQQAAIDAISQYGTGSGGARLTTGSHPLYQKLEQGLAAFKKTEAAVVFNTGYMANVGVISALSGKGDVIFSDALNHASIIDGCCLSKAHRVVYRHGDMDDLAEKLKDTPCSGRRLIVTDGVFSMDGDIAPLDDIVALGETYEAMIMVDDAHAVGVLGRGGCGTVDHFGLQGRVDIQMGTLSKSLASEGGYVAGSQALIAYLMNKARSFIFSTALSPATVGAAHGALMELQNHPELVETVLQNAQYVREALTFAGMPVEGNMTPILPIMVGEAALAVKMVELLKEEGLLVSAIRPPTVPPGSSRLRLTISAAHDRKELAQAVESIIAVSRRVKLI</sequence>
<accession>I9NPA2</accession>
<dbReference type="PROSITE" id="PS00599">
    <property type="entry name" value="AA_TRANSFER_CLASS_2"/>
    <property type="match status" value="1"/>
</dbReference>
<dbReference type="NCBIfam" id="TIGR00858">
    <property type="entry name" value="bioF"/>
    <property type="match status" value="1"/>
</dbReference>
<reference evidence="13" key="2">
    <citation type="submission" date="2015-02" db="EMBL/GenBank/DDBJ databases">
        <title>Complete Genome Sequence of Pelosinus fermentans JBW45.</title>
        <authorList>
            <person name="De Leon K.B."/>
            <person name="Utturkar S.M."/>
            <person name="Camilleri L.B."/>
            <person name="Arkin A.P."/>
            <person name="Fields M.W."/>
            <person name="Brown S.D."/>
            <person name="Wall J.D."/>
        </authorList>
    </citation>
    <scope>NUCLEOTIDE SEQUENCE [LARGE SCALE GENOMIC DNA]</scope>
    <source>
        <strain evidence="13">JBW45</strain>
    </source>
</reference>
<feature type="modified residue" description="N6-(pyridoxal phosphate)lysine" evidence="9">
    <location>
        <position position="236"/>
    </location>
</feature>
<dbReference type="InterPro" id="IPR004723">
    <property type="entry name" value="AONS_Archaea/Proteobacteria"/>
</dbReference>
<evidence type="ECO:0000256" key="5">
    <source>
        <dbReference type="ARBA" id="ARBA00022679"/>
    </source>
</evidence>
<protein>
    <recommendedName>
        <fullName evidence="10">8-amino-7-ketopelargonate synthase</fullName>
        <ecNumber evidence="10">2.3.1.47</ecNumber>
    </recommendedName>
</protein>
<comment type="catalytic activity">
    <reaction evidence="8 10">
        <text>6-carboxyhexanoyl-[ACP] + L-alanine + H(+) = (8S)-8-amino-7-oxononanoate + holo-[ACP] + CO2</text>
        <dbReference type="Rhea" id="RHEA:42288"/>
        <dbReference type="Rhea" id="RHEA-COMP:9685"/>
        <dbReference type="Rhea" id="RHEA-COMP:9955"/>
        <dbReference type="ChEBI" id="CHEBI:15378"/>
        <dbReference type="ChEBI" id="CHEBI:16526"/>
        <dbReference type="ChEBI" id="CHEBI:57972"/>
        <dbReference type="ChEBI" id="CHEBI:64479"/>
        <dbReference type="ChEBI" id="CHEBI:78846"/>
        <dbReference type="ChEBI" id="CHEBI:149468"/>
        <dbReference type="EC" id="2.3.1.47"/>
    </reaction>
</comment>
<dbReference type="EC" id="2.3.1.47" evidence="10"/>
<keyword evidence="7 9" id="KW-0663">Pyridoxal phosphate</keyword>
<dbReference type="Pfam" id="PF00155">
    <property type="entry name" value="Aminotran_1_2"/>
    <property type="match status" value="1"/>
</dbReference>
<dbReference type="CDD" id="cd06454">
    <property type="entry name" value="KBL_like"/>
    <property type="match status" value="1"/>
</dbReference>
<dbReference type="KEGG" id="pft:JBW_00790"/>
<keyword evidence="6" id="KW-0093">Biotin biosynthesis</keyword>